<dbReference type="GO" id="GO:0005886">
    <property type="term" value="C:plasma membrane"/>
    <property type="evidence" value="ECO:0007669"/>
    <property type="project" value="TreeGrafter"/>
</dbReference>
<feature type="transmembrane region" description="Helical" evidence="7">
    <location>
        <begin position="312"/>
        <end position="333"/>
    </location>
</feature>
<keyword evidence="4 7" id="KW-1133">Transmembrane helix</keyword>
<name>A0A364KVI2_TALAM</name>
<dbReference type="AlphaFoldDB" id="A0A364KVI2"/>
<comment type="similarity">
    <text evidence="2">Belongs to the major facilitator superfamily. TCR/Tet family.</text>
</comment>
<evidence type="ECO:0000256" key="2">
    <source>
        <dbReference type="ARBA" id="ARBA00007520"/>
    </source>
</evidence>
<feature type="region of interest" description="Disordered" evidence="6">
    <location>
        <begin position="1"/>
        <end position="72"/>
    </location>
</feature>
<dbReference type="Gene3D" id="1.20.1250.20">
    <property type="entry name" value="MFS general substrate transporter like domains"/>
    <property type="match status" value="1"/>
</dbReference>
<dbReference type="PANTHER" id="PTHR23501:SF193">
    <property type="entry name" value="MULTIDRUG TRANSPORTER, PUTATIVE (AFU_ORTHOLOGUE AFUA_8G00940)-RELATED"/>
    <property type="match status" value="1"/>
</dbReference>
<dbReference type="OrthoDB" id="4222343at2759"/>
<dbReference type="EMBL" id="MIKG01000005">
    <property type="protein sequence ID" value="RAO67557.1"/>
    <property type="molecule type" value="Genomic_DNA"/>
</dbReference>
<feature type="transmembrane region" description="Helical" evidence="7">
    <location>
        <begin position="114"/>
        <end position="139"/>
    </location>
</feature>
<organism evidence="9 10">
    <name type="scientific">Talaromyces amestolkiae</name>
    <dbReference type="NCBI Taxonomy" id="1196081"/>
    <lineage>
        <taxon>Eukaryota</taxon>
        <taxon>Fungi</taxon>
        <taxon>Dikarya</taxon>
        <taxon>Ascomycota</taxon>
        <taxon>Pezizomycotina</taxon>
        <taxon>Eurotiomycetes</taxon>
        <taxon>Eurotiomycetidae</taxon>
        <taxon>Eurotiales</taxon>
        <taxon>Trichocomaceae</taxon>
        <taxon>Talaromyces</taxon>
        <taxon>Talaromyces sect. Talaromyces</taxon>
    </lineage>
</organism>
<dbReference type="Proteomes" id="UP000249363">
    <property type="component" value="Unassembled WGS sequence"/>
</dbReference>
<feature type="transmembrane region" description="Helical" evidence="7">
    <location>
        <begin position="80"/>
        <end position="102"/>
    </location>
</feature>
<proteinExistence type="inferred from homology"/>
<dbReference type="SUPFAM" id="SSF103473">
    <property type="entry name" value="MFS general substrate transporter"/>
    <property type="match status" value="2"/>
</dbReference>
<feature type="transmembrane region" description="Helical" evidence="7">
    <location>
        <begin position="440"/>
        <end position="459"/>
    </location>
</feature>
<feature type="transmembrane region" description="Helical" evidence="7">
    <location>
        <begin position="406"/>
        <end position="428"/>
    </location>
</feature>
<dbReference type="FunFam" id="1.20.1250.20:FF:000196">
    <property type="entry name" value="MFS toxin efflux pump (AflT)"/>
    <property type="match status" value="1"/>
</dbReference>
<dbReference type="InterPro" id="IPR011701">
    <property type="entry name" value="MFS"/>
</dbReference>
<dbReference type="InterPro" id="IPR020846">
    <property type="entry name" value="MFS_dom"/>
</dbReference>
<feature type="transmembrane region" description="Helical" evidence="7">
    <location>
        <begin position="345"/>
        <end position="366"/>
    </location>
</feature>
<feature type="transmembrane region" description="Helical" evidence="7">
    <location>
        <begin position="244"/>
        <end position="264"/>
    </location>
</feature>
<evidence type="ECO:0000313" key="10">
    <source>
        <dbReference type="Proteomes" id="UP000249363"/>
    </source>
</evidence>
<dbReference type="GO" id="GO:0022857">
    <property type="term" value="F:transmembrane transporter activity"/>
    <property type="evidence" value="ECO:0007669"/>
    <property type="project" value="InterPro"/>
</dbReference>
<reference evidence="9 10" key="1">
    <citation type="journal article" date="2017" name="Biotechnol. Biofuels">
        <title>Differential beta-glucosidase expression as a function of carbon source availability in Talaromyces amestolkiae: a genomic and proteomic approach.</title>
        <authorList>
            <person name="de Eugenio L.I."/>
            <person name="Mendez-Liter J.A."/>
            <person name="Nieto-Dominguez M."/>
            <person name="Alonso L."/>
            <person name="Gil-Munoz J."/>
            <person name="Barriuso J."/>
            <person name="Prieto A."/>
            <person name="Martinez M.J."/>
        </authorList>
    </citation>
    <scope>NUCLEOTIDE SEQUENCE [LARGE SCALE GENOMIC DNA]</scope>
    <source>
        <strain evidence="9 10">CIB</strain>
    </source>
</reference>
<evidence type="ECO:0000256" key="6">
    <source>
        <dbReference type="SAM" id="MobiDB-lite"/>
    </source>
</evidence>
<feature type="domain" description="Major facilitator superfamily (MFS) profile" evidence="8">
    <location>
        <begin position="1"/>
        <end position="567"/>
    </location>
</feature>
<feature type="transmembrane region" description="Helical" evidence="7">
    <location>
        <begin position="270"/>
        <end position="292"/>
    </location>
</feature>
<dbReference type="PANTHER" id="PTHR23501">
    <property type="entry name" value="MAJOR FACILITATOR SUPERFAMILY"/>
    <property type="match status" value="1"/>
</dbReference>
<feature type="transmembrane region" description="Helical" evidence="7">
    <location>
        <begin position="514"/>
        <end position="535"/>
    </location>
</feature>
<dbReference type="RefSeq" id="XP_040732073.1">
    <property type="nucleotide sequence ID" value="XM_040875839.1"/>
</dbReference>
<dbReference type="GeneID" id="63792785"/>
<sequence length="567" mass="60027">MSSHPPSQRPSSTTLVIDFGDEPSNLKLDPSRFDDIELEDGSNSAESASLPSTQEQRSKPPGGPPAGPPQSHEWVQGPKLIFMMTGITLVAFLMLLDTSIISTATPRITSEWTFLSFFLVFEIGSLICAVATSSTMLIVGRAVAGMGGSGIQNGAFTIVAGAVPMPRRPALMGLLMGISQLGMVAGPLVGGALTSYVSWRWCFYINLPVGGLVAVLLVFLSIPEQIPKPKGLKSVSTVLGNLDLIGFTLFAPAAIMFLLALQYGGSTDPWNSATIIGLFVGAGVTFIIFMLWEYRVGDNAMIPYSIFTIRTVWASCVTYGFLAALLLCGSYYLPIYFQAIKNASPMISGVDILPSIISQMISAILSGQLLGRIGYYLPLTVLGASLAAVGNGLISTFSTTTSTGRWIGYQIILGVGRGIGLQMPIIAVQNTLKLQQVPTAMALIMFCQSFFSATFLSFADVIFNNSLRTIIPQQAPDINVEAVIQAGATAFRSVVPASDLQAVLNAYATSVDHVFYLAVGASCAAFLTCWGMGWVDIRKKQGPPGAPGGPGGAKPPPPAEDRPKTDV</sequence>
<comment type="caution">
    <text evidence="9">The sequence shown here is derived from an EMBL/GenBank/DDBJ whole genome shotgun (WGS) entry which is preliminary data.</text>
</comment>
<protein>
    <recommendedName>
        <fullName evidence="8">Major facilitator superfamily (MFS) profile domain-containing protein</fullName>
    </recommendedName>
</protein>
<accession>A0A364KVI2</accession>
<evidence type="ECO:0000313" key="9">
    <source>
        <dbReference type="EMBL" id="RAO67557.1"/>
    </source>
</evidence>
<evidence type="ECO:0000256" key="5">
    <source>
        <dbReference type="ARBA" id="ARBA00023136"/>
    </source>
</evidence>
<feature type="transmembrane region" description="Helical" evidence="7">
    <location>
        <begin position="174"/>
        <end position="197"/>
    </location>
</feature>
<evidence type="ECO:0000256" key="7">
    <source>
        <dbReference type="SAM" id="Phobius"/>
    </source>
</evidence>
<keyword evidence="5 7" id="KW-0472">Membrane</keyword>
<feature type="compositionally biased region" description="Polar residues" evidence="6">
    <location>
        <begin position="41"/>
        <end position="55"/>
    </location>
</feature>
<evidence type="ECO:0000259" key="8">
    <source>
        <dbReference type="PROSITE" id="PS50850"/>
    </source>
</evidence>
<dbReference type="PROSITE" id="PS50850">
    <property type="entry name" value="MFS"/>
    <property type="match status" value="1"/>
</dbReference>
<feature type="compositionally biased region" description="Polar residues" evidence="6">
    <location>
        <begin position="1"/>
        <end position="15"/>
    </location>
</feature>
<dbReference type="InterPro" id="IPR036259">
    <property type="entry name" value="MFS_trans_sf"/>
</dbReference>
<feature type="transmembrane region" description="Helical" evidence="7">
    <location>
        <begin position="203"/>
        <end position="223"/>
    </location>
</feature>
<feature type="transmembrane region" description="Helical" evidence="7">
    <location>
        <begin position="373"/>
        <end position="394"/>
    </location>
</feature>
<feature type="region of interest" description="Disordered" evidence="6">
    <location>
        <begin position="540"/>
        <end position="567"/>
    </location>
</feature>
<keyword evidence="3 7" id="KW-0812">Transmembrane</keyword>
<evidence type="ECO:0000256" key="1">
    <source>
        <dbReference type="ARBA" id="ARBA00004141"/>
    </source>
</evidence>
<comment type="subcellular location">
    <subcellularLocation>
        <location evidence="1">Membrane</location>
        <topology evidence="1">Multi-pass membrane protein</topology>
    </subcellularLocation>
</comment>
<dbReference type="Pfam" id="PF07690">
    <property type="entry name" value="MFS_1"/>
    <property type="match status" value="1"/>
</dbReference>
<gene>
    <name evidence="9" type="ORF">BHQ10_003569</name>
</gene>
<keyword evidence="10" id="KW-1185">Reference proteome</keyword>
<evidence type="ECO:0000256" key="4">
    <source>
        <dbReference type="ARBA" id="ARBA00022989"/>
    </source>
</evidence>
<evidence type="ECO:0000256" key="3">
    <source>
        <dbReference type="ARBA" id="ARBA00022692"/>
    </source>
</evidence>